<dbReference type="RefSeq" id="WP_158193132.1">
    <property type="nucleotide sequence ID" value="NZ_CP046908.1"/>
</dbReference>
<organism evidence="2 3">
    <name type="scientific">Stappia indica</name>
    <dbReference type="NCBI Taxonomy" id="538381"/>
    <lineage>
        <taxon>Bacteria</taxon>
        <taxon>Pseudomonadati</taxon>
        <taxon>Pseudomonadota</taxon>
        <taxon>Alphaproteobacteria</taxon>
        <taxon>Hyphomicrobiales</taxon>
        <taxon>Stappiaceae</taxon>
        <taxon>Stappia</taxon>
    </lineage>
</organism>
<protein>
    <recommendedName>
        <fullName evidence="4">Transposase</fullName>
    </recommendedName>
</protein>
<dbReference type="KEGG" id="siw:GH266_06265"/>
<evidence type="ECO:0008006" key="4">
    <source>
        <dbReference type="Google" id="ProtNLM"/>
    </source>
</evidence>
<dbReference type="Proteomes" id="UP000435648">
    <property type="component" value="Chromosome"/>
</dbReference>
<proteinExistence type="predicted"/>
<reference evidence="2 3" key="1">
    <citation type="submission" date="2019-12" db="EMBL/GenBank/DDBJ databases">
        <title>The genome of Stappia indica PHM037.</title>
        <authorList>
            <person name="Kacar D."/>
            <person name="Galan B."/>
            <person name="Canedo L."/>
            <person name="Rodriguez P."/>
            <person name="de la Calle F."/>
            <person name="Garcia J.L."/>
        </authorList>
    </citation>
    <scope>NUCLEOTIDE SEQUENCE [LARGE SCALE GENOMIC DNA]</scope>
    <source>
        <strain evidence="2 3">PHM037</strain>
    </source>
</reference>
<evidence type="ECO:0000313" key="3">
    <source>
        <dbReference type="Proteomes" id="UP000435648"/>
    </source>
</evidence>
<evidence type="ECO:0000256" key="1">
    <source>
        <dbReference type="SAM" id="MobiDB-lite"/>
    </source>
</evidence>
<evidence type="ECO:0000313" key="2">
    <source>
        <dbReference type="EMBL" id="QGZ34149.1"/>
    </source>
</evidence>
<dbReference type="EMBL" id="CP046908">
    <property type="protein sequence ID" value="QGZ34149.1"/>
    <property type="molecule type" value="Genomic_DNA"/>
</dbReference>
<feature type="region of interest" description="Disordered" evidence="1">
    <location>
        <begin position="1"/>
        <end position="26"/>
    </location>
</feature>
<accession>A0A857C5I6</accession>
<gene>
    <name evidence="2" type="ORF">GH266_06265</name>
</gene>
<sequence length="56" mass="6939">MNQQEDDTPEMRRREMRGSCSSREAFQAQYRRHRADRLETWNKREHLRATLNMDDK</sequence>
<name>A0A857C5I6_9HYPH</name>
<dbReference type="AlphaFoldDB" id="A0A857C5I6"/>